<feature type="region of interest" description="Disordered" evidence="1">
    <location>
        <begin position="1"/>
        <end position="30"/>
    </location>
</feature>
<name>A0A8H4R8L8_9HELO</name>
<feature type="region of interest" description="Disordered" evidence="1">
    <location>
        <begin position="63"/>
        <end position="85"/>
    </location>
</feature>
<evidence type="ECO:0000313" key="3">
    <source>
        <dbReference type="Proteomes" id="UP000566819"/>
    </source>
</evidence>
<reference evidence="2 3" key="1">
    <citation type="submission" date="2020-03" db="EMBL/GenBank/DDBJ databases">
        <title>Draft Genome Sequence of Cudoniella acicularis.</title>
        <authorList>
            <person name="Buettner E."/>
            <person name="Kellner H."/>
        </authorList>
    </citation>
    <scope>NUCLEOTIDE SEQUENCE [LARGE SCALE GENOMIC DNA]</scope>
    <source>
        <strain evidence="2 3">DSM 108380</strain>
    </source>
</reference>
<evidence type="ECO:0000313" key="2">
    <source>
        <dbReference type="EMBL" id="KAF4624264.1"/>
    </source>
</evidence>
<dbReference type="AlphaFoldDB" id="A0A8H4R8L8"/>
<evidence type="ECO:0000256" key="1">
    <source>
        <dbReference type="SAM" id="MobiDB-lite"/>
    </source>
</evidence>
<feature type="compositionally biased region" description="Polar residues" evidence="1">
    <location>
        <begin position="63"/>
        <end position="75"/>
    </location>
</feature>
<proteinExistence type="predicted"/>
<dbReference type="EMBL" id="JAAMPI010001714">
    <property type="protein sequence ID" value="KAF4624264.1"/>
    <property type="molecule type" value="Genomic_DNA"/>
</dbReference>
<dbReference type="Proteomes" id="UP000566819">
    <property type="component" value="Unassembled WGS sequence"/>
</dbReference>
<dbReference type="OrthoDB" id="2831072at2759"/>
<gene>
    <name evidence="2" type="ORF">G7Y89_g13907</name>
</gene>
<organism evidence="2 3">
    <name type="scientific">Cudoniella acicularis</name>
    <dbReference type="NCBI Taxonomy" id="354080"/>
    <lineage>
        <taxon>Eukaryota</taxon>
        <taxon>Fungi</taxon>
        <taxon>Dikarya</taxon>
        <taxon>Ascomycota</taxon>
        <taxon>Pezizomycotina</taxon>
        <taxon>Leotiomycetes</taxon>
        <taxon>Helotiales</taxon>
        <taxon>Tricladiaceae</taxon>
        <taxon>Cudoniella</taxon>
    </lineage>
</organism>
<comment type="caution">
    <text evidence="2">The sequence shown here is derived from an EMBL/GenBank/DDBJ whole genome shotgun (WGS) entry which is preliminary data.</text>
</comment>
<keyword evidence="3" id="KW-1185">Reference proteome</keyword>
<sequence length="217" mass="24619">MRQSSSGPYTRPKTLTLSRQDAKMPRRYSGPLTGIHKVHLRFNPFSSYDNSPSTIQFLPLSRSAEQTNQGSSIQMSDPDEMDSPSRANAMKAVEAIFERYKLIAKSQDFNGFDRHIMENLKLIDATEEGTVDFEFHIDERYSNLNGVMLAMIRGTMSSQDGKTIYCTCEHHKVSVPTQPAHLEHKVAWDELWVRDQEKGVGEKEKVRGVVGQVRGKL</sequence>
<feature type="compositionally biased region" description="Polar residues" evidence="1">
    <location>
        <begin position="1"/>
        <end position="19"/>
    </location>
</feature>
<protein>
    <submittedName>
        <fullName evidence="2">Uncharacterized protein</fullName>
    </submittedName>
</protein>
<accession>A0A8H4R8L8</accession>